<dbReference type="SMART" id="SM00487">
    <property type="entry name" value="DEXDc"/>
    <property type="match status" value="1"/>
</dbReference>
<dbReference type="AlphaFoldDB" id="A0A9P0MR07"/>
<evidence type="ECO:0000256" key="4">
    <source>
        <dbReference type="ARBA" id="ARBA00022806"/>
    </source>
</evidence>
<dbReference type="GO" id="GO:0003724">
    <property type="term" value="F:RNA helicase activity"/>
    <property type="evidence" value="ECO:0007669"/>
    <property type="project" value="UniProtKB-EC"/>
</dbReference>
<keyword evidence="4 7" id="KW-0347">Helicase</keyword>
<dbReference type="EMBL" id="OV725080">
    <property type="protein sequence ID" value="CAH1399522.1"/>
    <property type="molecule type" value="Genomic_DNA"/>
</dbReference>
<dbReference type="InterPro" id="IPR014014">
    <property type="entry name" value="RNA_helicase_DEAD_Q_motif"/>
</dbReference>
<dbReference type="PANTHER" id="PTHR47959">
    <property type="entry name" value="ATP-DEPENDENT RNA HELICASE RHLE-RELATED"/>
    <property type="match status" value="1"/>
</dbReference>
<feature type="domain" description="Helicase C-terminal" evidence="10">
    <location>
        <begin position="260"/>
        <end position="414"/>
    </location>
</feature>
<feature type="compositionally biased region" description="Basic and acidic residues" evidence="8">
    <location>
        <begin position="625"/>
        <end position="635"/>
    </location>
</feature>
<dbReference type="Pfam" id="PF00270">
    <property type="entry name" value="DEAD"/>
    <property type="match status" value="1"/>
</dbReference>
<dbReference type="InterPro" id="IPR050079">
    <property type="entry name" value="DEAD_box_RNA_helicase"/>
</dbReference>
<evidence type="ECO:0000256" key="8">
    <source>
        <dbReference type="SAM" id="MobiDB-lite"/>
    </source>
</evidence>
<evidence type="ECO:0000259" key="9">
    <source>
        <dbReference type="PROSITE" id="PS51192"/>
    </source>
</evidence>
<dbReference type="GO" id="GO:0010468">
    <property type="term" value="P:regulation of gene expression"/>
    <property type="evidence" value="ECO:0007669"/>
    <property type="project" value="UniProtKB-ARBA"/>
</dbReference>
<feature type="region of interest" description="Disordered" evidence="8">
    <location>
        <begin position="612"/>
        <end position="675"/>
    </location>
</feature>
<dbReference type="Pfam" id="PF00271">
    <property type="entry name" value="Helicase_C"/>
    <property type="match status" value="1"/>
</dbReference>
<evidence type="ECO:0000259" key="10">
    <source>
        <dbReference type="PROSITE" id="PS51194"/>
    </source>
</evidence>
<feature type="short sequence motif" description="Q motif" evidence="6">
    <location>
        <begin position="21"/>
        <end position="49"/>
    </location>
</feature>
<evidence type="ECO:0000256" key="6">
    <source>
        <dbReference type="PROSITE-ProRule" id="PRU00552"/>
    </source>
</evidence>
<dbReference type="PANTHER" id="PTHR47959:SF1">
    <property type="entry name" value="ATP-DEPENDENT RNA HELICASE DBPA"/>
    <property type="match status" value="1"/>
</dbReference>
<evidence type="ECO:0000256" key="5">
    <source>
        <dbReference type="ARBA" id="ARBA00022840"/>
    </source>
</evidence>
<evidence type="ECO:0000256" key="7">
    <source>
        <dbReference type="RuleBase" id="RU000492"/>
    </source>
</evidence>
<dbReference type="SUPFAM" id="SSF52540">
    <property type="entry name" value="P-loop containing nucleoside triphosphate hydrolases"/>
    <property type="match status" value="1"/>
</dbReference>
<dbReference type="PROSITE" id="PS00039">
    <property type="entry name" value="DEAD_ATP_HELICASE"/>
    <property type="match status" value="1"/>
</dbReference>
<dbReference type="GO" id="GO:0003676">
    <property type="term" value="F:nucleic acid binding"/>
    <property type="evidence" value="ECO:0007669"/>
    <property type="project" value="InterPro"/>
</dbReference>
<dbReference type="InterPro" id="IPR027417">
    <property type="entry name" value="P-loop_NTPase"/>
</dbReference>
<dbReference type="SMART" id="SM00490">
    <property type="entry name" value="HELICc"/>
    <property type="match status" value="1"/>
</dbReference>
<gene>
    <name evidence="12" type="ORF">NEZAVI_LOCUS8954</name>
</gene>
<keyword evidence="3 7" id="KW-0378">Hydrolase</keyword>
<dbReference type="PROSITE" id="PS51192">
    <property type="entry name" value="HELICASE_ATP_BIND_1"/>
    <property type="match status" value="1"/>
</dbReference>
<accession>A0A9P0MR07</accession>
<dbReference type="PROSITE" id="PS51195">
    <property type="entry name" value="Q_MOTIF"/>
    <property type="match status" value="1"/>
</dbReference>
<evidence type="ECO:0000256" key="1">
    <source>
        <dbReference type="ARBA" id="ARBA00012552"/>
    </source>
</evidence>
<dbReference type="PROSITE" id="PS51194">
    <property type="entry name" value="HELICASE_CTER"/>
    <property type="match status" value="1"/>
</dbReference>
<protein>
    <recommendedName>
        <fullName evidence="1">RNA helicase</fullName>
        <ecNumber evidence="1">3.6.4.13</ecNumber>
    </recommendedName>
</protein>
<reference evidence="12" key="1">
    <citation type="submission" date="2022-01" db="EMBL/GenBank/DDBJ databases">
        <authorList>
            <person name="King R."/>
        </authorList>
    </citation>
    <scope>NUCLEOTIDE SEQUENCE</scope>
</reference>
<feature type="compositionally biased region" description="Basic and acidic residues" evidence="8">
    <location>
        <begin position="645"/>
        <end position="655"/>
    </location>
</feature>
<keyword evidence="5 7" id="KW-0067">ATP-binding</keyword>
<dbReference type="Gene3D" id="3.40.50.300">
    <property type="entry name" value="P-loop containing nucleotide triphosphate hydrolases"/>
    <property type="match status" value="2"/>
</dbReference>
<dbReference type="InterPro" id="IPR014001">
    <property type="entry name" value="Helicase_ATP-bd"/>
</dbReference>
<proteinExistence type="inferred from homology"/>
<dbReference type="Proteomes" id="UP001152798">
    <property type="component" value="Chromosome 4"/>
</dbReference>
<dbReference type="GO" id="GO:0005829">
    <property type="term" value="C:cytosol"/>
    <property type="evidence" value="ECO:0007669"/>
    <property type="project" value="TreeGrafter"/>
</dbReference>
<organism evidence="12 13">
    <name type="scientific">Nezara viridula</name>
    <name type="common">Southern green stink bug</name>
    <name type="synonym">Cimex viridulus</name>
    <dbReference type="NCBI Taxonomy" id="85310"/>
    <lineage>
        <taxon>Eukaryota</taxon>
        <taxon>Metazoa</taxon>
        <taxon>Ecdysozoa</taxon>
        <taxon>Arthropoda</taxon>
        <taxon>Hexapoda</taxon>
        <taxon>Insecta</taxon>
        <taxon>Pterygota</taxon>
        <taxon>Neoptera</taxon>
        <taxon>Paraneoptera</taxon>
        <taxon>Hemiptera</taxon>
        <taxon>Heteroptera</taxon>
        <taxon>Panheteroptera</taxon>
        <taxon>Pentatomomorpha</taxon>
        <taxon>Pentatomoidea</taxon>
        <taxon>Pentatomidae</taxon>
        <taxon>Pentatominae</taxon>
        <taxon>Nezara</taxon>
    </lineage>
</organism>
<dbReference type="EC" id="3.6.4.13" evidence="1"/>
<feature type="domain" description="Helicase ATP-binding" evidence="9">
    <location>
        <begin position="52"/>
        <end position="224"/>
    </location>
</feature>
<keyword evidence="2 7" id="KW-0547">Nucleotide-binding</keyword>
<dbReference type="GO" id="GO:0016787">
    <property type="term" value="F:hydrolase activity"/>
    <property type="evidence" value="ECO:0007669"/>
    <property type="project" value="UniProtKB-KW"/>
</dbReference>
<evidence type="ECO:0000313" key="12">
    <source>
        <dbReference type="EMBL" id="CAH1399522.1"/>
    </source>
</evidence>
<dbReference type="GO" id="GO:0005524">
    <property type="term" value="F:ATP binding"/>
    <property type="evidence" value="ECO:0007669"/>
    <property type="project" value="UniProtKB-KW"/>
</dbReference>
<evidence type="ECO:0000256" key="3">
    <source>
        <dbReference type="ARBA" id="ARBA00022801"/>
    </source>
</evidence>
<dbReference type="InterPro" id="IPR011545">
    <property type="entry name" value="DEAD/DEAH_box_helicase_dom"/>
</dbReference>
<dbReference type="OrthoDB" id="434041at2759"/>
<dbReference type="InterPro" id="IPR000629">
    <property type="entry name" value="RNA-helicase_DEAD-box_CS"/>
</dbReference>
<name>A0A9P0MR07_NEZVI</name>
<evidence type="ECO:0000256" key="2">
    <source>
        <dbReference type="ARBA" id="ARBA00022741"/>
    </source>
</evidence>
<comment type="similarity">
    <text evidence="7">Belongs to the DEAD box helicase family.</text>
</comment>
<keyword evidence="13" id="KW-1185">Reference proteome</keyword>
<dbReference type="CDD" id="cd18787">
    <property type="entry name" value="SF2_C_DEAD"/>
    <property type="match status" value="1"/>
</dbReference>
<evidence type="ECO:0000259" key="11">
    <source>
        <dbReference type="PROSITE" id="PS51195"/>
    </source>
</evidence>
<dbReference type="InterPro" id="IPR001650">
    <property type="entry name" value="Helicase_C-like"/>
</dbReference>
<sequence>MVAHDIEKKERTEDIAIEDGVTFSTMLLPDFILKGLNSAGFKKPSPIQLAAIPLARCGLDLIVQAKSGTGKTLVFAITALESISLNINRVQVIIVAPTREIALQITDVINCIGSSLKGLKVGTFVGGRSTNSDKPVMKGCHIAVGSPGRIRHLIELKILDSKAVRLFVLDEADKLFEKDYDYQHDLNFIFNNCGESKQVLALSATYPPELLEFTKKYMRDGQHVTPSGGPTPVLLGLKQMLLISRDHPDFAARMAIKEKDLINILETVSFDQCCVFMNYATRAESINNLLKKKGFASKCLTGKQDMDTRIEAITTFKSGGCRILVTTDLAARGIDASCINLVVNVDLPWDAATYLHRMGRAGRYGSHGICISIISDGIELEKFRKLLGMIGGKSMHVNVIPRLGKVDLWTEDVSNFDKIQGIIESSSEEETLEEKLKNNFQTAKEYIQNRDVESIYLFEQEQSSEVATSGSISKEVTQTISLKELEDELQNYLVESAQHKQQKEVQQKISTPRKSTPKKVPTYSEILTNSRGKNFPAKKSLPGVVSGKFIAKAINKFEKVVENKEKIVSDSLSIVTEEDVPDNAEKVSDKLTNSVNDHDIYSKHKCNPKCKDDGGGCTGSTTERAVVKEPTKVDVDSDMPPTSDTSKKSTDDTYTKRKRSVSCSSSSDSDEFDSYTYTIDSNEDYETIEEVTSLSGIDLNSNPDDFESLSNISSLEEESEVDYPSEIFRVLECESAESQQAPPTDWFVVICNEIQNYVVYARQFTNPNSSCHVRNTG</sequence>
<feature type="domain" description="DEAD-box RNA helicase Q" evidence="11">
    <location>
        <begin position="21"/>
        <end position="49"/>
    </location>
</feature>
<evidence type="ECO:0000313" key="13">
    <source>
        <dbReference type="Proteomes" id="UP001152798"/>
    </source>
</evidence>